<dbReference type="Proteomes" id="UP000005240">
    <property type="component" value="Unassembled WGS sequence"/>
</dbReference>
<evidence type="ECO:0000313" key="2">
    <source>
        <dbReference type="EMBL" id="OAV86726.1"/>
    </source>
</evidence>
<protein>
    <submittedName>
        <fullName evidence="2 3">Uncharacterized protein</fullName>
    </submittedName>
</protein>
<sequence length="489" mass="54079">MQTLDEVSAWLDESMASTGTAPAPSLQDDANSKDGDDDKGDDDEEAEEEFKVNLEYKLYVLKPKPTMCNTRNANRRKANTVEPKDKYSKLVSKPGQLFFYWKPSHPSLVTFKRAAIAVLCAKEPDVVVGHTEEQEQEGELSWYAIIQHGGQFVEKNKTDLDNSEIFVDFLEMADCKGGAKIYVVQNDPKLVAEAFRLLSDRNRGSNEALTKPQPTAGAKKNSEILNNMWTIQATHMPCEQLTGSLELPPQLNCPVGKSHGSKQNPEITEHKPPSSPAFTFQTKEEFKASSGACHISDGASRGSDDRGRESSPVNRHQNHCHREGSPPSSRGPRHQRTPPNVSPLTAAYAGMGIGGYIPPPMVWPNSPWAWPGASPQTFQPYPAMPHIEMNSLVPPVPQRNFLAQANGSNPAPASSPPASDVTVDIADYLTFCHINVNCENVQKALAEYGITHYAKFENFEAKEFEELGVKRSHAVSSIKKYERSLKKRH</sequence>
<evidence type="ECO:0000256" key="1">
    <source>
        <dbReference type="SAM" id="MobiDB-lite"/>
    </source>
</evidence>
<evidence type="ECO:0000313" key="3">
    <source>
        <dbReference type="EnsemblFungi" id="PTTG_29756-t43_1-p1"/>
    </source>
</evidence>
<dbReference type="EnsemblFungi" id="PTTG_29756-t43_1">
    <property type="protein sequence ID" value="PTTG_29756-t43_1-p1"/>
    <property type="gene ID" value="PTTG_29756"/>
</dbReference>
<reference evidence="2" key="2">
    <citation type="submission" date="2016-05" db="EMBL/GenBank/DDBJ databases">
        <title>Comparative analysis highlights variable genome content of wheat rusts and divergence of the mating loci.</title>
        <authorList>
            <person name="Cuomo C.A."/>
            <person name="Bakkeren G."/>
            <person name="Szabo L."/>
            <person name="Khalil H."/>
            <person name="Joly D."/>
            <person name="Goldberg J."/>
            <person name="Young S."/>
            <person name="Zeng Q."/>
            <person name="Fellers J."/>
        </authorList>
    </citation>
    <scope>NUCLEOTIDE SEQUENCE [LARGE SCALE GENOMIC DNA]</scope>
    <source>
        <strain evidence="2">1-1 BBBD Race 1</strain>
    </source>
</reference>
<reference evidence="3" key="4">
    <citation type="submission" date="2025-05" db="UniProtKB">
        <authorList>
            <consortium name="EnsemblFungi"/>
        </authorList>
    </citation>
    <scope>IDENTIFICATION</scope>
    <source>
        <strain evidence="3">isolate 1-1 / race 1 (BBBD)</strain>
    </source>
</reference>
<gene>
    <name evidence="2" type="ORF">PTTG_29756</name>
</gene>
<keyword evidence="4" id="KW-1185">Reference proteome</keyword>
<name>A0A180G1Z2_PUCT1</name>
<organism evidence="2">
    <name type="scientific">Puccinia triticina (isolate 1-1 / race 1 (BBBD))</name>
    <name type="common">Brown leaf rust fungus</name>
    <dbReference type="NCBI Taxonomy" id="630390"/>
    <lineage>
        <taxon>Eukaryota</taxon>
        <taxon>Fungi</taxon>
        <taxon>Dikarya</taxon>
        <taxon>Basidiomycota</taxon>
        <taxon>Pucciniomycotina</taxon>
        <taxon>Pucciniomycetes</taxon>
        <taxon>Pucciniales</taxon>
        <taxon>Pucciniaceae</taxon>
        <taxon>Puccinia</taxon>
    </lineage>
</organism>
<dbReference type="OrthoDB" id="2498281at2759"/>
<reference evidence="3 4" key="3">
    <citation type="journal article" date="2017" name="G3 (Bethesda)">
        <title>Comparative analysis highlights variable genome content of wheat rusts and divergence of the mating loci.</title>
        <authorList>
            <person name="Cuomo C.A."/>
            <person name="Bakkeren G."/>
            <person name="Khalil H.B."/>
            <person name="Panwar V."/>
            <person name="Joly D."/>
            <person name="Linning R."/>
            <person name="Sakthikumar S."/>
            <person name="Song X."/>
            <person name="Adiconis X."/>
            <person name="Fan L."/>
            <person name="Goldberg J.M."/>
            <person name="Levin J.Z."/>
            <person name="Young S."/>
            <person name="Zeng Q."/>
            <person name="Anikster Y."/>
            <person name="Bruce M."/>
            <person name="Wang M."/>
            <person name="Yin C."/>
            <person name="McCallum B."/>
            <person name="Szabo L.J."/>
            <person name="Hulbert S."/>
            <person name="Chen X."/>
            <person name="Fellers J.P."/>
        </authorList>
    </citation>
    <scope>NUCLEOTIDE SEQUENCE</scope>
    <source>
        <strain evidence="3">isolate 1-1 / race 1 (BBBD)</strain>
        <strain evidence="4">Isolate 1-1 / race 1 (BBBD)</strain>
    </source>
</reference>
<proteinExistence type="predicted"/>
<feature type="compositionally biased region" description="Acidic residues" evidence="1">
    <location>
        <begin position="37"/>
        <end position="47"/>
    </location>
</feature>
<dbReference type="AlphaFoldDB" id="A0A180G1Z2"/>
<dbReference type="VEuPathDB" id="FungiDB:PTTG_29756"/>
<evidence type="ECO:0000313" key="4">
    <source>
        <dbReference type="Proteomes" id="UP000005240"/>
    </source>
</evidence>
<reference evidence="2" key="1">
    <citation type="submission" date="2009-11" db="EMBL/GenBank/DDBJ databases">
        <authorList>
            <consortium name="The Broad Institute Genome Sequencing Platform"/>
            <person name="Ward D."/>
            <person name="Feldgarden M."/>
            <person name="Earl A."/>
            <person name="Young S.K."/>
            <person name="Zeng Q."/>
            <person name="Koehrsen M."/>
            <person name="Alvarado L."/>
            <person name="Berlin A."/>
            <person name="Bochicchio J."/>
            <person name="Borenstein D."/>
            <person name="Chapman S.B."/>
            <person name="Chen Z."/>
            <person name="Engels R."/>
            <person name="Freedman E."/>
            <person name="Gellesch M."/>
            <person name="Goldberg J."/>
            <person name="Griggs A."/>
            <person name="Gujja S."/>
            <person name="Heilman E."/>
            <person name="Heiman D."/>
            <person name="Hepburn T."/>
            <person name="Howarth C."/>
            <person name="Jen D."/>
            <person name="Larson L."/>
            <person name="Lewis B."/>
            <person name="Mehta T."/>
            <person name="Park D."/>
            <person name="Pearson M."/>
            <person name="Roberts A."/>
            <person name="Saif S."/>
            <person name="Shea T."/>
            <person name="Shenoy N."/>
            <person name="Sisk P."/>
            <person name="Stolte C."/>
            <person name="Sykes S."/>
            <person name="Thomson T."/>
            <person name="Walk T."/>
            <person name="White J."/>
            <person name="Yandava C."/>
            <person name="Izard J."/>
            <person name="Baranova O.V."/>
            <person name="Blanton J.M."/>
            <person name="Tanner A.C."/>
            <person name="Dewhirst F.E."/>
            <person name="Haas B."/>
            <person name="Nusbaum C."/>
            <person name="Birren B."/>
        </authorList>
    </citation>
    <scope>NUCLEOTIDE SEQUENCE [LARGE SCALE GENOMIC DNA]</scope>
    <source>
        <strain evidence="2">1-1 BBBD Race 1</strain>
    </source>
</reference>
<dbReference type="EMBL" id="ADAS02000857">
    <property type="protein sequence ID" value="OAV86726.1"/>
    <property type="molecule type" value="Genomic_DNA"/>
</dbReference>
<feature type="region of interest" description="Disordered" evidence="1">
    <location>
        <begin position="1"/>
        <end position="47"/>
    </location>
</feature>
<feature type="region of interest" description="Disordered" evidence="1">
    <location>
        <begin position="252"/>
        <end position="344"/>
    </location>
</feature>
<accession>A0A180G1Z2</accession>